<evidence type="ECO:0000256" key="3">
    <source>
        <dbReference type="ARBA" id="ARBA00022475"/>
    </source>
</evidence>
<feature type="transmembrane region" description="Helical" evidence="7">
    <location>
        <begin position="224"/>
        <end position="248"/>
    </location>
</feature>
<keyword evidence="3" id="KW-1003">Cell membrane</keyword>
<feature type="transmembrane region" description="Helical" evidence="7">
    <location>
        <begin position="163"/>
        <end position="183"/>
    </location>
</feature>
<feature type="region of interest" description="Disordered" evidence="8">
    <location>
        <begin position="1"/>
        <end position="26"/>
    </location>
</feature>
<evidence type="ECO:0000256" key="1">
    <source>
        <dbReference type="ARBA" id="ARBA00004651"/>
    </source>
</evidence>
<dbReference type="Pfam" id="PF00528">
    <property type="entry name" value="BPD_transp_1"/>
    <property type="match status" value="1"/>
</dbReference>
<comment type="caution">
    <text evidence="10">The sequence shown here is derived from an EMBL/GenBank/DDBJ whole genome shotgun (WGS) entry which is preliminary data.</text>
</comment>
<keyword evidence="2 7" id="KW-0813">Transport</keyword>
<dbReference type="InterPro" id="IPR035906">
    <property type="entry name" value="MetI-like_sf"/>
</dbReference>
<evidence type="ECO:0000256" key="4">
    <source>
        <dbReference type="ARBA" id="ARBA00022692"/>
    </source>
</evidence>
<feature type="region of interest" description="Disordered" evidence="8">
    <location>
        <begin position="291"/>
        <end position="312"/>
    </location>
</feature>
<keyword evidence="11" id="KW-1185">Reference proteome</keyword>
<protein>
    <submittedName>
        <fullName evidence="10">ABC transporter permease</fullName>
    </submittedName>
</protein>
<feature type="domain" description="ABC transmembrane type-1" evidence="9">
    <location>
        <begin position="98"/>
        <end position="279"/>
    </location>
</feature>
<dbReference type="Proteomes" id="UP001165561">
    <property type="component" value="Unassembled WGS sequence"/>
</dbReference>
<feature type="transmembrane region" description="Helical" evidence="7">
    <location>
        <begin position="136"/>
        <end position="157"/>
    </location>
</feature>
<reference evidence="10" key="1">
    <citation type="submission" date="2023-02" db="EMBL/GenBank/DDBJ databases">
        <title>Georgenia sp.10Sc9-8, isolated from a soil sample collected from the Taklamakan desert.</title>
        <authorList>
            <person name="Liu S."/>
        </authorList>
    </citation>
    <scope>NUCLEOTIDE SEQUENCE</scope>
    <source>
        <strain evidence="10">10Sc9-8</strain>
    </source>
</reference>
<comment type="subcellular location">
    <subcellularLocation>
        <location evidence="1 7">Cell membrane</location>
        <topology evidence="1 7">Multi-pass membrane protein</topology>
    </subcellularLocation>
</comment>
<comment type="similarity">
    <text evidence="7">Belongs to the binding-protein-dependent transport system permease family.</text>
</comment>
<feature type="transmembrane region" description="Helical" evidence="7">
    <location>
        <begin position="105"/>
        <end position="124"/>
    </location>
</feature>
<evidence type="ECO:0000313" key="10">
    <source>
        <dbReference type="EMBL" id="MDD9206156.1"/>
    </source>
</evidence>
<dbReference type="PROSITE" id="PS50928">
    <property type="entry name" value="ABC_TM1"/>
    <property type="match status" value="1"/>
</dbReference>
<keyword evidence="4 7" id="KW-0812">Transmembrane</keyword>
<accession>A0ABT5TZ44</accession>
<name>A0ABT5TZ44_9MICO</name>
<dbReference type="SUPFAM" id="SSF161098">
    <property type="entry name" value="MetI-like"/>
    <property type="match status" value="1"/>
</dbReference>
<dbReference type="InterPro" id="IPR000515">
    <property type="entry name" value="MetI-like"/>
</dbReference>
<feature type="transmembrane region" description="Helical" evidence="7">
    <location>
        <begin position="45"/>
        <end position="64"/>
    </location>
</feature>
<keyword evidence="6 7" id="KW-0472">Membrane</keyword>
<evidence type="ECO:0000259" key="9">
    <source>
        <dbReference type="PROSITE" id="PS50928"/>
    </source>
</evidence>
<evidence type="ECO:0000256" key="6">
    <source>
        <dbReference type="ARBA" id="ARBA00023136"/>
    </source>
</evidence>
<evidence type="ECO:0000256" key="8">
    <source>
        <dbReference type="SAM" id="MobiDB-lite"/>
    </source>
</evidence>
<feature type="transmembrane region" description="Helical" evidence="7">
    <location>
        <begin position="260"/>
        <end position="278"/>
    </location>
</feature>
<dbReference type="Gene3D" id="1.10.3720.10">
    <property type="entry name" value="MetI-like"/>
    <property type="match status" value="1"/>
</dbReference>
<organism evidence="10 11">
    <name type="scientific">Georgenia halotolerans</name>
    <dbReference type="NCBI Taxonomy" id="3028317"/>
    <lineage>
        <taxon>Bacteria</taxon>
        <taxon>Bacillati</taxon>
        <taxon>Actinomycetota</taxon>
        <taxon>Actinomycetes</taxon>
        <taxon>Micrococcales</taxon>
        <taxon>Bogoriellaceae</taxon>
        <taxon>Georgenia</taxon>
    </lineage>
</organism>
<evidence type="ECO:0000256" key="2">
    <source>
        <dbReference type="ARBA" id="ARBA00022448"/>
    </source>
</evidence>
<dbReference type="PANTHER" id="PTHR30151:SF20">
    <property type="entry name" value="ABC TRANSPORTER PERMEASE PROTEIN HI_0355-RELATED"/>
    <property type="match status" value="1"/>
</dbReference>
<keyword evidence="5 7" id="KW-1133">Transmembrane helix</keyword>
<gene>
    <name evidence="10" type="ORF">PU560_06700</name>
</gene>
<dbReference type="CDD" id="cd06261">
    <property type="entry name" value="TM_PBP2"/>
    <property type="match status" value="1"/>
</dbReference>
<evidence type="ECO:0000256" key="5">
    <source>
        <dbReference type="ARBA" id="ARBA00022989"/>
    </source>
</evidence>
<sequence>MAPTRTADVRPASQPAPEFEDAPRAPRADPSLAHVIARHRRTRRVVLTTPVLLGVIVLVAWEAVARAGVVSTFFLPAPSTVAARLWADVTGGQLVGYTAVTLTEALLGSVLGTAVALPLGYLIARNRWAAAGLQPYVAASQAMPAVALAPLLVIWVGYGLLPIVLLCALLVFFPILLATVLGVRTLDPEILDAARLDGASGWAMLRLIELPLAMPSLLTGLRNGFTLSVTGAVVGEFVMGGAGLGMVLSVQSNSADTTGLFATLTVLAGLAVGMYTLLRLVERAVQREGPTVRSTVLRPRRARSAPRSPGVS</sequence>
<dbReference type="EMBL" id="JARACI010000798">
    <property type="protein sequence ID" value="MDD9206156.1"/>
    <property type="molecule type" value="Genomic_DNA"/>
</dbReference>
<proteinExistence type="inferred from homology"/>
<evidence type="ECO:0000313" key="11">
    <source>
        <dbReference type="Proteomes" id="UP001165561"/>
    </source>
</evidence>
<evidence type="ECO:0000256" key="7">
    <source>
        <dbReference type="RuleBase" id="RU363032"/>
    </source>
</evidence>
<dbReference type="PANTHER" id="PTHR30151">
    <property type="entry name" value="ALKANE SULFONATE ABC TRANSPORTER-RELATED, MEMBRANE SUBUNIT"/>
    <property type="match status" value="1"/>
</dbReference>